<reference evidence="1 2" key="1">
    <citation type="submission" date="2016-11" db="EMBL/GenBank/DDBJ databases">
        <title>The macronuclear genome of Stentor coeruleus: a giant cell with tiny introns.</title>
        <authorList>
            <person name="Slabodnick M."/>
            <person name="Ruby J.G."/>
            <person name="Reiff S.B."/>
            <person name="Swart E.C."/>
            <person name="Gosai S."/>
            <person name="Prabakaran S."/>
            <person name="Witkowska E."/>
            <person name="Larue G.E."/>
            <person name="Fisher S."/>
            <person name="Freeman R.M."/>
            <person name="Gunawardena J."/>
            <person name="Chu W."/>
            <person name="Stover N.A."/>
            <person name="Gregory B.D."/>
            <person name="Nowacki M."/>
            <person name="Derisi J."/>
            <person name="Roy S.W."/>
            <person name="Marshall W.F."/>
            <person name="Sood P."/>
        </authorList>
    </citation>
    <scope>NUCLEOTIDE SEQUENCE [LARGE SCALE GENOMIC DNA]</scope>
    <source>
        <strain evidence="1">WM001</strain>
    </source>
</reference>
<proteinExistence type="predicted"/>
<evidence type="ECO:0000313" key="2">
    <source>
        <dbReference type="Proteomes" id="UP000187209"/>
    </source>
</evidence>
<evidence type="ECO:0000313" key="1">
    <source>
        <dbReference type="EMBL" id="OMJ87388.1"/>
    </source>
</evidence>
<sequence>MFFKFDFCPETQPRLDLLFLKHFTTSKAKNSKPPKKEYLRCKLIRGHKRAIRQLTKGVIPLATLHKFDINNTRALRIWERMRKIYDDNRCFFTEISKTEAGPNTDGKSKRQGDPDDNQKSFNLKFCQDYFLQECVRESFYFYALLIYSDFDINILIEKLQYFCCKENEHTIKCIEKWIMLREYITIYMFQELQLRPYREYTELISFPDYRKFIKIEDNINDIQVKRGYIEEIMFSNILNASKNGCKEDNTRCTKFKGKKGK</sequence>
<organism evidence="1 2">
    <name type="scientific">Stentor coeruleus</name>
    <dbReference type="NCBI Taxonomy" id="5963"/>
    <lineage>
        <taxon>Eukaryota</taxon>
        <taxon>Sar</taxon>
        <taxon>Alveolata</taxon>
        <taxon>Ciliophora</taxon>
        <taxon>Postciliodesmatophora</taxon>
        <taxon>Heterotrichea</taxon>
        <taxon>Heterotrichida</taxon>
        <taxon>Stentoridae</taxon>
        <taxon>Stentor</taxon>
    </lineage>
</organism>
<name>A0A1R2CED9_9CILI</name>
<gene>
    <name evidence="1" type="ORF">SteCoe_10895</name>
</gene>
<dbReference type="AlphaFoldDB" id="A0A1R2CED9"/>
<dbReference type="EMBL" id="MPUH01000178">
    <property type="protein sequence ID" value="OMJ87388.1"/>
    <property type="molecule type" value="Genomic_DNA"/>
</dbReference>
<comment type="caution">
    <text evidence="1">The sequence shown here is derived from an EMBL/GenBank/DDBJ whole genome shotgun (WGS) entry which is preliminary data.</text>
</comment>
<protein>
    <submittedName>
        <fullName evidence="1">Uncharacterized protein</fullName>
    </submittedName>
</protein>
<accession>A0A1R2CED9</accession>
<keyword evidence="2" id="KW-1185">Reference proteome</keyword>
<dbReference type="Proteomes" id="UP000187209">
    <property type="component" value="Unassembled WGS sequence"/>
</dbReference>